<name>A0A0R1M4Z2_9LACO</name>
<dbReference type="InterPro" id="IPR009057">
    <property type="entry name" value="Homeodomain-like_sf"/>
</dbReference>
<dbReference type="Gene3D" id="1.10.357.10">
    <property type="entry name" value="Tetracycline Repressor, domain 2"/>
    <property type="match status" value="1"/>
</dbReference>
<dbReference type="InterPro" id="IPR001647">
    <property type="entry name" value="HTH_TetR"/>
</dbReference>
<dbReference type="PATRIC" id="fig|1293597.4.peg.1784"/>
<keyword evidence="5" id="KW-1185">Reference proteome</keyword>
<sequence>MVNAVMARKKEIDREKILDIAYKIALREGIENLTARSIAEIGHFSTQPIYLEFKNMKGLRKEVLERVLNSLRDQILQKFFIGKPLYDVDLAYLKFAHEHRSLFSTIFVNGEFGDDLIRSTLIDSVKDKLHEQFGDQFSKEEESKIIALNWIITNGLAVMLVDGLIDYDSDYFVQIIDRQLKTVMPQDK</sequence>
<dbReference type="InterPro" id="IPR036271">
    <property type="entry name" value="Tet_transcr_reg_TetR-rel_C_sf"/>
</dbReference>
<dbReference type="AlphaFoldDB" id="A0A0R1M4Z2"/>
<accession>A0A0R1M4Z2</accession>
<comment type="caution">
    <text evidence="4">The sequence shown here is derived from an EMBL/GenBank/DDBJ whole genome shotgun (WGS) entry which is preliminary data.</text>
</comment>
<evidence type="ECO:0000256" key="1">
    <source>
        <dbReference type="ARBA" id="ARBA00023125"/>
    </source>
</evidence>
<dbReference type="PROSITE" id="PS50977">
    <property type="entry name" value="HTH_TETR_2"/>
    <property type="match status" value="1"/>
</dbReference>
<dbReference type="SUPFAM" id="SSF48498">
    <property type="entry name" value="Tetracyclin repressor-like, C-terminal domain"/>
    <property type="match status" value="1"/>
</dbReference>
<dbReference type="SUPFAM" id="SSF46689">
    <property type="entry name" value="Homeodomain-like"/>
    <property type="match status" value="1"/>
</dbReference>
<dbReference type="EMBL" id="AZDU01000007">
    <property type="protein sequence ID" value="KRL03086.1"/>
    <property type="molecule type" value="Genomic_DNA"/>
</dbReference>
<feature type="domain" description="HTH tetR-type" evidence="3">
    <location>
        <begin position="11"/>
        <end position="71"/>
    </location>
</feature>
<dbReference type="eggNOG" id="COG1309">
    <property type="taxonomic scope" value="Bacteria"/>
</dbReference>
<gene>
    <name evidence="4" type="ORF">FC20_GL001672</name>
</gene>
<dbReference type="Proteomes" id="UP000051074">
    <property type="component" value="Unassembled WGS sequence"/>
</dbReference>
<evidence type="ECO:0000256" key="2">
    <source>
        <dbReference type="PROSITE-ProRule" id="PRU00335"/>
    </source>
</evidence>
<dbReference type="STRING" id="1293597.FC20_GL001672"/>
<organism evidence="4 5">
    <name type="scientific">Lactobacillus equicursoris DSM 19284 = JCM 14600 = CIP 110162</name>
    <dbReference type="NCBI Taxonomy" id="1293597"/>
    <lineage>
        <taxon>Bacteria</taxon>
        <taxon>Bacillati</taxon>
        <taxon>Bacillota</taxon>
        <taxon>Bacilli</taxon>
        <taxon>Lactobacillales</taxon>
        <taxon>Lactobacillaceae</taxon>
        <taxon>Lactobacillus</taxon>
    </lineage>
</organism>
<protein>
    <submittedName>
        <fullName evidence="4">TetR family transcriptional regulator</fullName>
    </submittedName>
</protein>
<evidence type="ECO:0000259" key="3">
    <source>
        <dbReference type="PROSITE" id="PS50977"/>
    </source>
</evidence>
<dbReference type="GO" id="GO:0003677">
    <property type="term" value="F:DNA binding"/>
    <property type="evidence" value="ECO:0007669"/>
    <property type="project" value="UniProtKB-UniRule"/>
</dbReference>
<evidence type="ECO:0000313" key="5">
    <source>
        <dbReference type="Proteomes" id="UP000051074"/>
    </source>
</evidence>
<feature type="DNA-binding region" description="H-T-H motif" evidence="2">
    <location>
        <begin position="34"/>
        <end position="53"/>
    </location>
</feature>
<keyword evidence="1 2" id="KW-0238">DNA-binding</keyword>
<reference evidence="4 5" key="1">
    <citation type="journal article" date="2015" name="Genome Announc.">
        <title>Expanding the biotechnology potential of lactobacilli through comparative genomics of 213 strains and associated genera.</title>
        <authorList>
            <person name="Sun Z."/>
            <person name="Harris H.M."/>
            <person name="McCann A."/>
            <person name="Guo C."/>
            <person name="Argimon S."/>
            <person name="Zhang W."/>
            <person name="Yang X."/>
            <person name="Jeffery I.B."/>
            <person name="Cooney J.C."/>
            <person name="Kagawa T.F."/>
            <person name="Liu W."/>
            <person name="Song Y."/>
            <person name="Salvetti E."/>
            <person name="Wrobel A."/>
            <person name="Rasinkangas P."/>
            <person name="Parkhill J."/>
            <person name="Rea M.C."/>
            <person name="O'Sullivan O."/>
            <person name="Ritari J."/>
            <person name="Douillard F.P."/>
            <person name="Paul Ross R."/>
            <person name="Yang R."/>
            <person name="Briner A.E."/>
            <person name="Felis G.E."/>
            <person name="de Vos W.M."/>
            <person name="Barrangou R."/>
            <person name="Klaenhammer T.R."/>
            <person name="Caufield P.W."/>
            <person name="Cui Y."/>
            <person name="Zhang H."/>
            <person name="O'Toole P.W."/>
        </authorList>
    </citation>
    <scope>NUCLEOTIDE SEQUENCE [LARGE SCALE GENOMIC DNA]</scope>
    <source>
        <strain evidence="4 5">DSM 19284</strain>
    </source>
</reference>
<proteinExistence type="predicted"/>
<evidence type="ECO:0000313" key="4">
    <source>
        <dbReference type="EMBL" id="KRL03086.1"/>
    </source>
</evidence>